<gene>
    <name evidence="1" type="ORF">DCG58_08925</name>
</gene>
<dbReference type="Gene3D" id="3.60.20.10">
    <property type="entry name" value="Glutamine Phosphoribosylpyrophosphate, subunit 1, domain 1"/>
    <property type="match status" value="1"/>
</dbReference>
<dbReference type="InterPro" id="IPR029055">
    <property type="entry name" value="Ntn_hydrolases_N"/>
</dbReference>
<evidence type="ECO:0000313" key="2">
    <source>
        <dbReference type="Proteomes" id="UP000259610"/>
    </source>
</evidence>
<dbReference type="SUPFAM" id="SSF56235">
    <property type="entry name" value="N-terminal nucleophile aminohydrolases (Ntn hydrolases)"/>
    <property type="match status" value="1"/>
</dbReference>
<dbReference type="Proteomes" id="UP000259610">
    <property type="component" value="Unassembled WGS sequence"/>
</dbReference>
<dbReference type="AlphaFoldDB" id="A0A3B9GY01"/>
<feature type="non-terminal residue" evidence="1">
    <location>
        <position position="265"/>
    </location>
</feature>
<sequence>SAQDLSDTYVLTRNPDNKDQYLLDGAWQDFEKSTATLHVKLWGPFALKVKRPVLRSAHGPVIEAPTGTYAIRYAGMGEIRQLEQYYRLNKSTGLDSFLSAMSLNALPSINYIFADKDGNVGFIHNAQYPARDDAWDWSGDLPGDRSDLIWDGYRDWADVPKLINPASGFVFNANNTPYSATDGPDNLAPDDFPQSMGLQTNQTNRALRIMELTDGTGTMDRDRLLSIKFDTAYAEGSEAQQVVDAVLAHDWSDEPDLAEAAAFLA</sequence>
<accession>A0A3B9GY01</accession>
<name>A0A3B9GY01_9PROT</name>
<dbReference type="PANTHER" id="PTHR34218">
    <property type="entry name" value="PEPTIDASE S45 PENICILLIN AMIDASE"/>
    <property type="match status" value="1"/>
</dbReference>
<feature type="non-terminal residue" evidence="1">
    <location>
        <position position="1"/>
    </location>
</feature>
<dbReference type="Pfam" id="PF01804">
    <property type="entry name" value="Penicil_amidase"/>
    <property type="match status" value="1"/>
</dbReference>
<dbReference type="GO" id="GO:0017000">
    <property type="term" value="P:antibiotic biosynthetic process"/>
    <property type="evidence" value="ECO:0007669"/>
    <property type="project" value="InterPro"/>
</dbReference>
<evidence type="ECO:0000313" key="1">
    <source>
        <dbReference type="EMBL" id="HAE27268.1"/>
    </source>
</evidence>
<proteinExistence type="predicted"/>
<protein>
    <submittedName>
        <fullName evidence="1">Uncharacterized protein</fullName>
    </submittedName>
</protein>
<dbReference type="EMBL" id="DMAN01000198">
    <property type="protein sequence ID" value="HAE27268.1"/>
    <property type="molecule type" value="Genomic_DNA"/>
</dbReference>
<dbReference type="GO" id="GO:0016787">
    <property type="term" value="F:hydrolase activity"/>
    <property type="evidence" value="ECO:0007669"/>
    <property type="project" value="InterPro"/>
</dbReference>
<dbReference type="InterPro" id="IPR002692">
    <property type="entry name" value="S45"/>
</dbReference>
<organism evidence="1 2">
    <name type="scientific">Hyphomonas adhaerens</name>
    <dbReference type="NCBI Taxonomy" id="81029"/>
    <lineage>
        <taxon>Bacteria</taxon>
        <taxon>Pseudomonadati</taxon>
        <taxon>Pseudomonadota</taxon>
        <taxon>Alphaproteobacteria</taxon>
        <taxon>Hyphomonadales</taxon>
        <taxon>Hyphomonadaceae</taxon>
        <taxon>Hyphomonas</taxon>
    </lineage>
</organism>
<reference evidence="1 2" key="1">
    <citation type="journal article" date="2018" name="Nat. Biotechnol.">
        <title>A standardized bacterial taxonomy based on genome phylogeny substantially revises the tree of life.</title>
        <authorList>
            <person name="Parks D.H."/>
            <person name="Chuvochina M."/>
            <person name="Waite D.W."/>
            <person name="Rinke C."/>
            <person name="Skarshewski A."/>
            <person name="Chaumeil P.A."/>
            <person name="Hugenholtz P."/>
        </authorList>
    </citation>
    <scope>NUCLEOTIDE SEQUENCE [LARGE SCALE GENOMIC DNA]</scope>
    <source>
        <strain evidence="1">UBA8733</strain>
    </source>
</reference>
<comment type="caution">
    <text evidence="1">The sequence shown here is derived from an EMBL/GenBank/DDBJ whole genome shotgun (WGS) entry which is preliminary data.</text>
</comment>
<dbReference type="PANTHER" id="PTHR34218:SF3">
    <property type="entry name" value="ACYL-HOMOSERINE LACTONE ACYLASE PVDQ"/>
    <property type="match status" value="1"/>
</dbReference>